<reference evidence="2 3" key="1">
    <citation type="submission" date="2019-07" db="EMBL/GenBank/DDBJ databases">
        <title>Genomic Encyclopedia of Archaeal and Bacterial Type Strains, Phase II (KMG-II): from individual species to whole genera.</title>
        <authorList>
            <person name="Goeker M."/>
        </authorList>
    </citation>
    <scope>NUCLEOTIDE SEQUENCE [LARGE SCALE GENOMIC DNA]</scope>
    <source>
        <strain evidence="2 3">ATCC BAA-1139</strain>
    </source>
</reference>
<protein>
    <submittedName>
        <fullName evidence="2">HD domain-containing protein</fullName>
    </submittedName>
</protein>
<dbReference type="PROSITE" id="PS51643">
    <property type="entry name" value="HD_CAS3"/>
    <property type="match status" value="1"/>
</dbReference>
<keyword evidence="3" id="KW-1185">Reference proteome</keyword>
<dbReference type="InterPro" id="IPR006674">
    <property type="entry name" value="HD_domain"/>
</dbReference>
<dbReference type="Proteomes" id="UP000319449">
    <property type="component" value="Unassembled WGS sequence"/>
</dbReference>
<dbReference type="EMBL" id="VLLN01000001">
    <property type="protein sequence ID" value="TWJ33599.1"/>
    <property type="molecule type" value="Genomic_DNA"/>
</dbReference>
<dbReference type="RefSeq" id="WP_145017304.1">
    <property type="nucleotide sequence ID" value="NZ_VLLN01000001.1"/>
</dbReference>
<dbReference type="OrthoDB" id="5428414at2"/>
<dbReference type="AlphaFoldDB" id="A0A562WV95"/>
<gene>
    <name evidence="2" type="ORF">JN12_00277</name>
</gene>
<proteinExistence type="predicted"/>
<evidence type="ECO:0000313" key="3">
    <source>
        <dbReference type="Proteomes" id="UP000319449"/>
    </source>
</evidence>
<evidence type="ECO:0000259" key="1">
    <source>
        <dbReference type="PROSITE" id="PS51643"/>
    </source>
</evidence>
<sequence length="387" mass="43638">MDPTDYKTLEIREFIGRHADTLRGDYADIAYDILYLLDTEGGVSSISTEHIKGDPARWKIHSEPQFEKLAMVTVRQHCIDTADRIVQLVDDSGLMRPIALIAALSHDIGKIPRLYNRDLGISHKRAHAASSAKVLTALLLPGRLPEREAELILSAVNRHHNPEDSGHLLDILKRADALARFDEGADFQSAKETVAQQTEPKPIRRSKRNDEYIPRPIDRKLLPFWNIPEYLRILAEHVNAPTHDYVESFSTKQGICYFYPKILFAALHDLCTNHRSIIADIWSASEQRQSDAASFVAGELLAAGAIATDLIPPGRTGGMFWINFKGRVVPSRTHYLVPIRATYLTSDLDLLERRKKWRLSARISYVTPVKPSVNVLREGGSHEDESE</sequence>
<organism evidence="2 3">
    <name type="scientific">Geobacter argillaceus</name>
    <dbReference type="NCBI Taxonomy" id="345631"/>
    <lineage>
        <taxon>Bacteria</taxon>
        <taxon>Pseudomonadati</taxon>
        <taxon>Thermodesulfobacteriota</taxon>
        <taxon>Desulfuromonadia</taxon>
        <taxon>Geobacterales</taxon>
        <taxon>Geobacteraceae</taxon>
        <taxon>Geobacter</taxon>
    </lineage>
</organism>
<dbReference type="InterPro" id="IPR006483">
    <property type="entry name" value="CRISPR-assoc_Cas3_HD"/>
</dbReference>
<accession>A0A562WV95</accession>
<evidence type="ECO:0000313" key="2">
    <source>
        <dbReference type="EMBL" id="TWJ33599.1"/>
    </source>
</evidence>
<comment type="caution">
    <text evidence="2">The sequence shown here is derived from an EMBL/GenBank/DDBJ whole genome shotgun (WGS) entry which is preliminary data.</text>
</comment>
<name>A0A562WV95_9BACT</name>
<dbReference type="Pfam" id="PF01966">
    <property type="entry name" value="HD"/>
    <property type="match status" value="1"/>
</dbReference>
<dbReference type="SUPFAM" id="SSF109604">
    <property type="entry name" value="HD-domain/PDEase-like"/>
    <property type="match status" value="1"/>
</dbReference>
<feature type="domain" description="HD Cas3-type" evidence="1">
    <location>
        <begin position="67"/>
        <end position="283"/>
    </location>
</feature>
<dbReference type="Gene3D" id="1.10.3210.10">
    <property type="entry name" value="Hypothetical protein af1432"/>
    <property type="match status" value="1"/>
</dbReference>